<evidence type="ECO:0000256" key="1">
    <source>
        <dbReference type="SAM" id="MobiDB-lite"/>
    </source>
</evidence>
<dbReference type="InterPro" id="IPR001387">
    <property type="entry name" value="Cro/C1-type_HTH"/>
</dbReference>
<name>A0A149TEK7_9PROT</name>
<dbReference type="SUPFAM" id="SSF47413">
    <property type="entry name" value="lambda repressor-like DNA-binding domains"/>
    <property type="match status" value="1"/>
</dbReference>
<dbReference type="OrthoDB" id="7281480at2"/>
<dbReference type="PROSITE" id="PS50943">
    <property type="entry name" value="HTH_CROC1"/>
    <property type="match status" value="1"/>
</dbReference>
<gene>
    <name evidence="3" type="ORF">AD945_17515</name>
</gene>
<evidence type="ECO:0000313" key="4">
    <source>
        <dbReference type="Proteomes" id="UP000075636"/>
    </source>
</evidence>
<dbReference type="Gene3D" id="1.10.260.40">
    <property type="entry name" value="lambda repressor-like DNA-binding domains"/>
    <property type="match status" value="1"/>
</dbReference>
<comment type="caution">
    <text evidence="3">The sequence shown here is derived from an EMBL/GenBank/DDBJ whole genome shotgun (WGS) entry which is preliminary data.</text>
</comment>
<dbReference type="CDD" id="cd00093">
    <property type="entry name" value="HTH_XRE"/>
    <property type="match status" value="1"/>
</dbReference>
<dbReference type="InterPro" id="IPR010982">
    <property type="entry name" value="Lambda_DNA-bd_dom_sf"/>
</dbReference>
<dbReference type="GO" id="GO:0003677">
    <property type="term" value="F:DNA binding"/>
    <property type="evidence" value="ECO:0007669"/>
    <property type="project" value="InterPro"/>
</dbReference>
<dbReference type="PATRIC" id="fig|318683.6.peg.399"/>
<feature type="domain" description="HTH cro/C1-type" evidence="2">
    <location>
        <begin position="3"/>
        <end position="57"/>
    </location>
</feature>
<reference evidence="3 4" key="1">
    <citation type="submission" date="2015-06" db="EMBL/GenBank/DDBJ databases">
        <title>Improved classification and identification of acetic acid bacteria using matrix-assisted laser desorption/ionization time-of-flight mass spectrometry; Gluconobacter nephelii and Gluconobacter uchimurae are later heterotypic synonyms of Gluconobacter japonicus and Gluconobacter oxydans, respectively.</title>
        <authorList>
            <person name="Li L."/>
            <person name="Cleenwerck I."/>
            <person name="De Vuyst L."/>
            <person name="Vandamme P."/>
        </authorList>
    </citation>
    <scope>NUCLEOTIDE SEQUENCE [LARGE SCALE GENOMIC DNA]</scope>
    <source>
        <strain evidence="3 4">LMG 1768</strain>
    </source>
</reference>
<proteinExistence type="predicted"/>
<dbReference type="RefSeq" id="WP_062110739.1">
    <property type="nucleotide sequence ID" value="NZ_LHZR01000114.1"/>
</dbReference>
<dbReference type="Proteomes" id="UP000075636">
    <property type="component" value="Unassembled WGS sequence"/>
</dbReference>
<accession>A0A149TEK7</accession>
<organism evidence="3 4">
    <name type="scientific">Gluconobacter albidus</name>
    <dbReference type="NCBI Taxonomy" id="318683"/>
    <lineage>
        <taxon>Bacteria</taxon>
        <taxon>Pseudomonadati</taxon>
        <taxon>Pseudomonadota</taxon>
        <taxon>Alphaproteobacteria</taxon>
        <taxon>Acetobacterales</taxon>
        <taxon>Acetobacteraceae</taxon>
        <taxon>Gluconobacter</taxon>
    </lineage>
</organism>
<feature type="compositionally biased region" description="Polar residues" evidence="1">
    <location>
        <begin position="62"/>
        <end position="79"/>
    </location>
</feature>
<dbReference type="SMART" id="SM00530">
    <property type="entry name" value="HTH_XRE"/>
    <property type="match status" value="1"/>
</dbReference>
<dbReference type="AlphaFoldDB" id="A0A149TEK7"/>
<protein>
    <recommendedName>
        <fullName evidence="2">HTH cro/C1-type domain-containing protein</fullName>
    </recommendedName>
</protein>
<dbReference type="Pfam" id="PF01381">
    <property type="entry name" value="HTH_3"/>
    <property type="match status" value="1"/>
</dbReference>
<feature type="region of interest" description="Disordered" evidence="1">
    <location>
        <begin position="59"/>
        <end position="79"/>
    </location>
</feature>
<evidence type="ECO:0000313" key="3">
    <source>
        <dbReference type="EMBL" id="KXV45944.1"/>
    </source>
</evidence>
<sequence length="79" mass="8429">MSLKAILIERGITQTQLAAQVQMSEPTVSRWVKGASYIPTHKLREVASALNVSLDALVPLPSTRSNNDPQQGSTRGAAA</sequence>
<dbReference type="EMBL" id="LHZR01000114">
    <property type="protein sequence ID" value="KXV45944.1"/>
    <property type="molecule type" value="Genomic_DNA"/>
</dbReference>
<evidence type="ECO:0000259" key="2">
    <source>
        <dbReference type="PROSITE" id="PS50943"/>
    </source>
</evidence>